<comment type="caution">
    <text evidence="4">The sequence shown here is derived from an EMBL/GenBank/DDBJ whole genome shotgun (WGS) entry which is preliminary data.</text>
</comment>
<keyword evidence="5" id="KW-1185">Reference proteome</keyword>
<dbReference type="PROSITE" id="PS50088">
    <property type="entry name" value="ANK_REPEAT"/>
    <property type="match status" value="1"/>
</dbReference>
<gene>
    <name evidence="4" type="ORF">WKV53_09465</name>
</gene>
<dbReference type="EMBL" id="JBBUKT010000003">
    <property type="protein sequence ID" value="MEK7950723.1"/>
    <property type="molecule type" value="Genomic_DNA"/>
</dbReference>
<sequence length="305" mass="33880">MRRPLKIFVATVLFVCIAVALRLTREVRNQKNNQDTVKTSQQSDGKLLGSSNSTGTDSPRSKTRFFENHFGPISETDVSEFEKLLPLPLPASYRQFLLLENGGVARNTKKSGSMMVMFGIYNGPNDLSEHWEESREDLPATVLPIGENGNQDLIGLDLRDGAIYLEGERIASDFADWIRDTIAPFESSGSAEELISDRRFDELDALLKSGQLDINAEAFSGMSLIQYSAFLGEADAVEFFAVRGANPSGSLHAMLKTRSGHLQIIKCLLKHGADIHERDPEGRRVIDIDSPWIDEIVKQDRLANP</sequence>
<dbReference type="Pfam" id="PF00023">
    <property type="entry name" value="Ank"/>
    <property type="match status" value="1"/>
</dbReference>
<accession>A0ABU9AT33</accession>
<dbReference type="InterPro" id="IPR018958">
    <property type="entry name" value="Knr4/Smi1-like_dom"/>
</dbReference>
<feature type="repeat" description="ANK" evidence="1">
    <location>
        <begin position="248"/>
        <end position="280"/>
    </location>
</feature>
<dbReference type="InterPro" id="IPR036770">
    <property type="entry name" value="Ankyrin_rpt-contain_sf"/>
</dbReference>
<proteinExistence type="predicted"/>
<dbReference type="SMART" id="SM00860">
    <property type="entry name" value="SMI1_KNR4"/>
    <property type="match status" value="1"/>
</dbReference>
<evidence type="ECO:0000256" key="2">
    <source>
        <dbReference type="SAM" id="MobiDB-lite"/>
    </source>
</evidence>
<evidence type="ECO:0000256" key="1">
    <source>
        <dbReference type="PROSITE-ProRule" id="PRU00023"/>
    </source>
</evidence>
<name>A0ABU9AT33_9BACT</name>
<dbReference type="Gene3D" id="3.40.1580.10">
    <property type="entry name" value="SMI1/KNR4-like"/>
    <property type="match status" value="1"/>
</dbReference>
<reference evidence="4 5" key="1">
    <citation type="submission" date="2024-04" db="EMBL/GenBank/DDBJ databases">
        <title>Luteolibacter sp. isolated from soil.</title>
        <authorList>
            <person name="An J."/>
        </authorList>
    </citation>
    <scope>NUCLEOTIDE SEQUENCE [LARGE SCALE GENOMIC DNA]</scope>
    <source>
        <strain evidence="4 5">Y139</strain>
    </source>
</reference>
<feature type="compositionally biased region" description="Polar residues" evidence="2">
    <location>
        <begin position="31"/>
        <end position="58"/>
    </location>
</feature>
<dbReference type="Gene3D" id="1.25.40.20">
    <property type="entry name" value="Ankyrin repeat-containing domain"/>
    <property type="match status" value="1"/>
</dbReference>
<dbReference type="SUPFAM" id="SSF160631">
    <property type="entry name" value="SMI1/KNR4-like"/>
    <property type="match status" value="1"/>
</dbReference>
<dbReference type="InterPro" id="IPR037883">
    <property type="entry name" value="Knr4/Smi1-like_sf"/>
</dbReference>
<dbReference type="RefSeq" id="WP_341404324.1">
    <property type="nucleotide sequence ID" value="NZ_JBBUKT010000003.1"/>
</dbReference>
<evidence type="ECO:0000313" key="4">
    <source>
        <dbReference type="EMBL" id="MEK7950723.1"/>
    </source>
</evidence>
<dbReference type="InterPro" id="IPR002110">
    <property type="entry name" value="Ankyrin_rpt"/>
</dbReference>
<protein>
    <submittedName>
        <fullName evidence="4">SMI1/KNR4 family protein</fullName>
    </submittedName>
</protein>
<feature type="domain" description="Knr4/Smi1-like" evidence="3">
    <location>
        <begin position="72"/>
        <end position="180"/>
    </location>
</feature>
<evidence type="ECO:0000259" key="3">
    <source>
        <dbReference type="SMART" id="SM00860"/>
    </source>
</evidence>
<feature type="region of interest" description="Disordered" evidence="2">
    <location>
        <begin position="31"/>
        <end position="65"/>
    </location>
</feature>
<evidence type="ECO:0000313" key="5">
    <source>
        <dbReference type="Proteomes" id="UP001371305"/>
    </source>
</evidence>
<dbReference type="SUPFAM" id="SSF48403">
    <property type="entry name" value="Ankyrin repeat"/>
    <property type="match status" value="1"/>
</dbReference>
<keyword evidence="1" id="KW-0040">ANK repeat</keyword>
<organism evidence="4 5">
    <name type="scientific">Luteolibacter soli</name>
    <dbReference type="NCBI Taxonomy" id="3135280"/>
    <lineage>
        <taxon>Bacteria</taxon>
        <taxon>Pseudomonadati</taxon>
        <taxon>Verrucomicrobiota</taxon>
        <taxon>Verrucomicrobiia</taxon>
        <taxon>Verrucomicrobiales</taxon>
        <taxon>Verrucomicrobiaceae</taxon>
        <taxon>Luteolibacter</taxon>
    </lineage>
</organism>
<dbReference type="Pfam" id="PF09346">
    <property type="entry name" value="SMI1_KNR4"/>
    <property type="match status" value="1"/>
</dbReference>
<dbReference type="Proteomes" id="UP001371305">
    <property type="component" value="Unassembled WGS sequence"/>
</dbReference>